<evidence type="ECO:0000313" key="4">
    <source>
        <dbReference type="Proteomes" id="UP000539111"/>
    </source>
</evidence>
<keyword evidence="2" id="KW-1133">Transmembrane helix</keyword>
<evidence type="ECO:0000313" key="3">
    <source>
        <dbReference type="EMBL" id="NYI66676.1"/>
    </source>
</evidence>
<keyword evidence="2" id="KW-0812">Transmembrane</keyword>
<proteinExistence type="predicted"/>
<accession>A0A7Z0AAL4</accession>
<dbReference type="AlphaFoldDB" id="A0A7Z0AAL4"/>
<dbReference type="EMBL" id="JACBZP010000001">
    <property type="protein sequence ID" value="NYI66676.1"/>
    <property type="molecule type" value="Genomic_DNA"/>
</dbReference>
<keyword evidence="4" id="KW-1185">Reference proteome</keyword>
<comment type="caution">
    <text evidence="3">The sequence shown here is derived from an EMBL/GenBank/DDBJ whole genome shotgun (WGS) entry which is preliminary data.</text>
</comment>
<gene>
    <name evidence="3" type="ORF">BJY26_000982</name>
</gene>
<protein>
    <submittedName>
        <fullName evidence="3">Uncharacterized protein</fullName>
    </submittedName>
</protein>
<feature type="transmembrane region" description="Helical" evidence="2">
    <location>
        <begin position="6"/>
        <end position="33"/>
    </location>
</feature>
<dbReference type="RefSeq" id="WP_179426177.1">
    <property type="nucleotide sequence ID" value="NZ_JACBZP010000001.1"/>
</dbReference>
<organism evidence="3 4">
    <name type="scientific">Spelaeicoccus albus</name>
    <dbReference type="NCBI Taxonomy" id="1280376"/>
    <lineage>
        <taxon>Bacteria</taxon>
        <taxon>Bacillati</taxon>
        <taxon>Actinomycetota</taxon>
        <taxon>Actinomycetes</taxon>
        <taxon>Micrococcales</taxon>
        <taxon>Brevibacteriaceae</taxon>
        <taxon>Spelaeicoccus</taxon>
    </lineage>
</organism>
<feature type="transmembrane region" description="Helical" evidence="2">
    <location>
        <begin position="69"/>
        <end position="90"/>
    </location>
</feature>
<keyword evidence="2" id="KW-0472">Membrane</keyword>
<sequence>MINWTAFLVVLVTSLIGAGVIVTLFSIGVRLLATPSQKPDAARQQAPDEDADESGRVTTYARRPPAATVGAYVCFGLCGVGVLFAVYLIVPLFH</sequence>
<feature type="region of interest" description="Disordered" evidence="1">
    <location>
        <begin position="36"/>
        <end position="58"/>
    </location>
</feature>
<evidence type="ECO:0000256" key="1">
    <source>
        <dbReference type="SAM" id="MobiDB-lite"/>
    </source>
</evidence>
<reference evidence="3 4" key="1">
    <citation type="submission" date="2020-07" db="EMBL/GenBank/DDBJ databases">
        <title>Sequencing the genomes of 1000 actinobacteria strains.</title>
        <authorList>
            <person name="Klenk H.-P."/>
        </authorList>
    </citation>
    <scope>NUCLEOTIDE SEQUENCE [LARGE SCALE GENOMIC DNA]</scope>
    <source>
        <strain evidence="3 4">DSM 26341</strain>
    </source>
</reference>
<name>A0A7Z0AAL4_9MICO</name>
<dbReference type="Proteomes" id="UP000539111">
    <property type="component" value="Unassembled WGS sequence"/>
</dbReference>
<evidence type="ECO:0000256" key="2">
    <source>
        <dbReference type="SAM" id="Phobius"/>
    </source>
</evidence>